<comment type="caution">
    <text evidence="16">The sequence shown here is derived from an EMBL/GenBank/DDBJ whole genome shotgun (WGS) entry which is preliminary data.</text>
</comment>
<feature type="domain" description="Phospholipid/glycerol acyltransferase" evidence="15">
    <location>
        <begin position="415"/>
        <end position="526"/>
    </location>
</feature>
<dbReference type="SUPFAM" id="SSF69593">
    <property type="entry name" value="Glycerol-3-phosphate (1)-acyltransferase"/>
    <property type="match status" value="1"/>
</dbReference>
<evidence type="ECO:0000256" key="4">
    <source>
        <dbReference type="ARBA" id="ARBA00022516"/>
    </source>
</evidence>
<dbReference type="SMART" id="SM00173">
    <property type="entry name" value="RAS"/>
    <property type="match status" value="1"/>
</dbReference>
<name>A0ABD0Y6Z6_9HEMI</name>
<keyword evidence="12" id="KW-0012">Acyltransferase</keyword>
<gene>
    <name evidence="16" type="ORF">AAG570_003125</name>
</gene>
<feature type="transmembrane region" description="Helical" evidence="14">
    <location>
        <begin position="355"/>
        <end position="375"/>
    </location>
</feature>
<feature type="transmembrane region" description="Helical" evidence="14">
    <location>
        <begin position="329"/>
        <end position="348"/>
    </location>
</feature>
<dbReference type="InterPro" id="IPR002123">
    <property type="entry name" value="Plipid/glycerol_acylTrfase"/>
</dbReference>
<feature type="transmembrane region" description="Helical" evidence="14">
    <location>
        <begin position="160"/>
        <end position="181"/>
    </location>
</feature>
<keyword evidence="17" id="KW-1185">Reference proteome</keyword>
<comment type="similarity">
    <text evidence="3">Belongs to the 1-acyl-sn-glycerol-3-phosphate acyltransferase family.</text>
</comment>
<dbReference type="AlphaFoldDB" id="A0ABD0Y6Z6"/>
<dbReference type="PROSITE" id="PS51419">
    <property type="entry name" value="RAB"/>
    <property type="match status" value="1"/>
</dbReference>
<evidence type="ECO:0000256" key="9">
    <source>
        <dbReference type="ARBA" id="ARBA00023136"/>
    </source>
</evidence>
<keyword evidence="11" id="KW-1208">Phospholipid metabolism</keyword>
<evidence type="ECO:0000256" key="6">
    <source>
        <dbReference type="ARBA" id="ARBA00022692"/>
    </source>
</evidence>
<dbReference type="PANTHER" id="PTHR23063">
    <property type="entry name" value="PHOSPHOLIPID ACYLTRANSFERASE"/>
    <property type="match status" value="1"/>
</dbReference>
<evidence type="ECO:0000256" key="8">
    <source>
        <dbReference type="ARBA" id="ARBA00023098"/>
    </source>
</evidence>
<dbReference type="SMART" id="SM00174">
    <property type="entry name" value="RHO"/>
    <property type="match status" value="1"/>
</dbReference>
<accession>A0ABD0Y6Z6</accession>
<dbReference type="FunFam" id="3.40.50.300:FF:001204">
    <property type="entry name" value="Small GTP-binding protein, putative"/>
    <property type="match status" value="1"/>
</dbReference>
<comment type="pathway">
    <text evidence="13">Phospholipid metabolism.</text>
</comment>
<evidence type="ECO:0000259" key="15">
    <source>
        <dbReference type="SMART" id="SM00563"/>
    </source>
</evidence>
<keyword evidence="5" id="KW-0808">Transferase</keyword>
<keyword evidence="9 14" id="KW-0472">Membrane</keyword>
<dbReference type="PRINTS" id="PR00449">
    <property type="entry name" value="RASTRNSFRMNG"/>
</dbReference>
<dbReference type="SUPFAM" id="SSF52540">
    <property type="entry name" value="P-loop containing nucleoside triphosphate hydrolases"/>
    <property type="match status" value="1"/>
</dbReference>
<dbReference type="Pfam" id="PF00071">
    <property type="entry name" value="Ras"/>
    <property type="match status" value="1"/>
</dbReference>
<evidence type="ECO:0000256" key="3">
    <source>
        <dbReference type="ARBA" id="ARBA00008655"/>
    </source>
</evidence>
<evidence type="ECO:0000256" key="7">
    <source>
        <dbReference type="ARBA" id="ARBA00022989"/>
    </source>
</evidence>
<dbReference type="InterPro" id="IPR045252">
    <property type="entry name" value="LPCAT1-like"/>
</dbReference>
<dbReference type="SMART" id="SM00563">
    <property type="entry name" value="PlsC"/>
    <property type="match status" value="1"/>
</dbReference>
<dbReference type="SMART" id="SM00175">
    <property type="entry name" value="RAB"/>
    <property type="match status" value="1"/>
</dbReference>
<comment type="pathway">
    <text evidence="2">Lipid metabolism.</text>
</comment>
<dbReference type="SMART" id="SM00176">
    <property type="entry name" value="RAN"/>
    <property type="match status" value="1"/>
</dbReference>
<dbReference type="InterPro" id="IPR001806">
    <property type="entry name" value="Small_GTPase"/>
</dbReference>
<organism evidence="16 17">
    <name type="scientific">Ranatra chinensis</name>
    <dbReference type="NCBI Taxonomy" id="642074"/>
    <lineage>
        <taxon>Eukaryota</taxon>
        <taxon>Metazoa</taxon>
        <taxon>Ecdysozoa</taxon>
        <taxon>Arthropoda</taxon>
        <taxon>Hexapoda</taxon>
        <taxon>Insecta</taxon>
        <taxon>Pterygota</taxon>
        <taxon>Neoptera</taxon>
        <taxon>Paraneoptera</taxon>
        <taxon>Hemiptera</taxon>
        <taxon>Heteroptera</taxon>
        <taxon>Panheteroptera</taxon>
        <taxon>Nepomorpha</taxon>
        <taxon>Nepidae</taxon>
        <taxon>Ranatrinae</taxon>
        <taxon>Ranatra</taxon>
    </lineage>
</organism>
<evidence type="ECO:0000256" key="13">
    <source>
        <dbReference type="ARBA" id="ARBA00025707"/>
    </source>
</evidence>
<dbReference type="NCBIfam" id="TIGR00231">
    <property type="entry name" value="small_GTP"/>
    <property type="match status" value="1"/>
</dbReference>
<sequence length="622" mass="71609">MNNRVDIKVVLLGNENVGKTTLLERFINERFIERPYQSTIGAAFAAKDLTSNGRKFIIGVWDTAGSERYRAMLKMFYRNAKAAIICYDICDETSWGQLRSWISELRNHEEDCVIYICGTKKDLVDDGLREREITHETASKYAKSIQVKQIETSSKTGENVVSVLVSPLCFFTLAIVFFAAIGKSLGVRRAYVKLLVKIFEFGRKTLEAEKKWQLGGKEDEVVKDTGTPVSDNNGTTVISREDLILAPDPEQNYVGNNNLELPQVEDGKGHLPRPRSFETLRREFQLSDTFDFVKAGVEAIIEDQVTSRFEAEELKSWNLLTRTNRQYEFISWRLSFIWVAGFFIRYFFLLPLRVLICFFGVMWLTFCTALVGYVPVSDFKRWLNQNVSIMCFNVLSSALSSVIMYHNPENRPKRGICVANHTSPIDVLVLMCDNSYSLIGQRHGGFLGIFQRALARASPHIWFERSEVKDREAVARRLREHVSDPKNPPILIFPEGTCINNTSVMQFKKGSFEVGSVIYPVAIKYDPKFGDAFWNSSRYSMIQYLYMMMTSWAIVADVWYLPPMYQNPDETAIDFANRVKRVISKQGGLVDLMWDGQLKRIKVKKEWKERQQEEFSKRLKVE</sequence>
<evidence type="ECO:0000256" key="12">
    <source>
        <dbReference type="ARBA" id="ARBA00023315"/>
    </source>
</evidence>
<dbReference type="PROSITE" id="PS51421">
    <property type="entry name" value="RAS"/>
    <property type="match status" value="1"/>
</dbReference>
<dbReference type="InterPro" id="IPR005225">
    <property type="entry name" value="Small_GTP-bd"/>
</dbReference>
<comment type="subcellular location">
    <subcellularLocation>
        <location evidence="1">Membrane</location>
    </subcellularLocation>
</comment>
<evidence type="ECO:0000256" key="2">
    <source>
        <dbReference type="ARBA" id="ARBA00005189"/>
    </source>
</evidence>
<evidence type="ECO:0000256" key="11">
    <source>
        <dbReference type="ARBA" id="ARBA00023264"/>
    </source>
</evidence>
<dbReference type="InterPro" id="IPR027417">
    <property type="entry name" value="P-loop_NTPase"/>
</dbReference>
<dbReference type="Gene3D" id="3.40.50.300">
    <property type="entry name" value="P-loop containing nucleotide triphosphate hydrolases"/>
    <property type="match status" value="1"/>
</dbReference>
<evidence type="ECO:0000313" key="16">
    <source>
        <dbReference type="EMBL" id="KAL1122799.1"/>
    </source>
</evidence>
<keyword evidence="4" id="KW-0444">Lipid biosynthesis</keyword>
<protein>
    <recommendedName>
        <fullName evidence="15">Phospholipid/glycerol acyltransferase domain-containing protein</fullName>
    </recommendedName>
</protein>
<dbReference type="Pfam" id="PF01553">
    <property type="entry name" value="Acyltransferase"/>
    <property type="match status" value="1"/>
</dbReference>
<proteinExistence type="inferred from homology"/>
<dbReference type="EMBL" id="JBFDAA010000013">
    <property type="protein sequence ID" value="KAL1122799.1"/>
    <property type="molecule type" value="Genomic_DNA"/>
</dbReference>
<evidence type="ECO:0000313" key="17">
    <source>
        <dbReference type="Proteomes" id="UP001558652"/>
    </source>
</evidence>
<dbReference type="CDD" id="cd07991">
    <property type="entry name" value="LPLAT_LPCAT1-like"/>
    <property type="match status" value="1"/>
</dbReference>
<evidence type="ECO:0000256" key="1">
    <source>
        <dbReference type="ARBA" id="ARBA00004370"/>
    </source>
</evidence>
<dbReference type="GO" id="GO:0016020">
    <property type="term" value="C:membrane"/>
    <property type="evidence" value="ECO:0007669"/>
    <property type="project" value="UniProtKB-SubCell"/>
</dbReference>
<dbReference type="GO" id="GO:0008654">
    <property type="term" value="P:phospholipid biosynthetic process"/>
    <property type="evidence" value="ECO:0007669"/>
    <property type="project" value="UniProtKB-KW"/>
</dbReference>
<keyword evidence="8" id="KW-0443">Lipid metabolism</keyword>
<keyword evidence="10" id="KW-0594">Phospholipid biosynthesis</keyword>
<keyword evidence="6 14" id="KW-0812">Transmembrane</keyword>
<dbReference type="PANTHER" id="PTHR23063:SF2">
    <property type="entry name" value="GLYCEROL-3-PHOSPHATE ACYLTRANSFERASE 4, ISOFORM D-RELATED"/>
    <property type="match status" value="1"/>
</dbReference>
<keyword evidence="7 14" id="KW-1133">Transmembrane helix</keyword>
<dbReference type="Proteomes" id="UP001558652">
    <property type="component" value="Unassembled WGS sequence"/>
</dbReference>
<evidence type="ECO:0000256" key="14">
    <source>
        <dbReference type="SAM" id="Phobius"/>
    </source>
</evidence>
<evidence type="ECO:0000256" key="10">
    <source>
        <dbReference type="ARBA" id="ARBA00023209"/>
    </source>
</evidence>
<evidence type="ECO:0000256" key="5">
    <source>
        <dbReference type="ARBA" id="ARBA00022679"/>
    </source>
</evidence>
<dbReference type="GO" id="GO:0016747">
    <property type="term" value="F:acyltransferase activity, transferring groups other than amino-acyl groups"/>
    <property type="evidence" value="ECO:0007669"/>
    <property type="project" value="UniProtKB-ARBA"/>
</dbReference>
<reference evidence="16 17" key="1">
    <citation type="submission" date="2024-07" db="EMBL/GenBank/DDBJ databases">
        <title>Chromosome-level genome assembly of the water stick insect Ranatra chinensis (Heteroptera: Nepidae).</title>
        <authorList>
            <person name="Liu X."/>
        </authorList>
    </citation>
    <scope>NUCLEOTIDE SEQUENCE [LARGE SCALE GENOMIC DNA]</scope>
    <source>
        <strain evidence="16">Cailab_2021Rc</strain>
        <tissue evidence="16">Muscle</tissue>
    </source>
</reference>